<feature type="transmembrane region" description="Helical" evidence="1">
    <location>
        <begin position="12"/>
        <end position="32"/>
    </location>
</feature>
<evidence type="ECO:0000313" key="3">
    <source>
        <dbReference type="Proteomes" id="UP000035081"/>
    </source>
</evidence>
<dbReference type="HOGENOM" id="CLU_2735294_0_0_6"/>
<protein>
    <submittedName>
        <fullName evidence="2">Uncharacterized protein</fullName>
    </submittedName>
</protein>
<dbReference type="EMBL" id="CP007152">
    <property type="protein sequence ID" value="AHI33290.1"/>
    <property type="molecule type" value="Genomic_DNA"/>
</dbReference>
<name>W5YW48_9GAMM</name>
<organism evidence="2 3">
    <name type="scientific">Marinobacter salarius</name>
    <dbReference type="NCBI Taxonomy" id="1420917"/>
    <lineage>
        <taxon>Bacteria</taxon>
        <taxon>Pseudomonadati</taxon>
        <taxon>Pseudomonadota</taxon>
        <taxon>Gammaproteobacteria</taxon>
        <taxon>Pseudomonadales</taxon>
        <taxon>Marinobacteraceae</taxon>
        <taxon>Marinobacter</taxon>
    </lineage>
</organism>
<dbReference type="Proteomes" id="UP000035081">
    <property type="component" value="Chromosome"/>
</dbReference>
<accession>W5YW48</accession>
<keyword evidence="1" id="KW-0812">Transmembrane</keyword>
<keyword evidence="1" id="KW-1133">Transmembrane helix</keyword>
<dbReference type="KEGG" id="msr:AU15_16005"/>
<keyword evidence="1" id="KW-0472">Membrane</keyword>
<dbReference type="AlphaFoldDB" id="W5YW48"/>
<reference evidence="2 3" key="1">
    <citation type="journal article" date="2014" name="Genome Announc.">
        <title>Draft Genome Sequences of Marinobacter similis A3d10T and Marinobacter salarius R9SW1T.</title>
        <authorList>
            <person name="Ivanova E.P."/>
            <person name="Ng H.J."/>
            <person name="Webb H.K."/>
            <person name="Feng G."/>
            <person name="Oshima K."/>
            <person name="Hattori M."/>
            <person name="Ohkuma M."/>
            <person name="Sergeev A.F."/>
            <person name="Mikhailov V.V."/>
            <person name="Crawford R.J."/>
            <person name="Sawabe T."/>
        </authorList>
    </citation>
    <scope>NUCLEOTIDE SEQUENCE [LARGE SCALE GENOMIC DNA]</scope>
    <source>
        <strain evidence="3">A3d10 and R9SW1</strain>
    </source>
</reference>
<evidence type="ECO:0000313" key="2">
    <source>
        <dbReference type="EMBL" id="AHI33290.1"/>
    </source>
</evidence>
<gene>
    <name evidence="2" type="ORF">AU15_16005</name>
</gene>
<sequence length="71" mass="8155">MLNSAKTILNPLFISLIFISMVETKLIMKVFFKSWGASFTDIRSLLTMYKKECLVVALLKTPKITKLRTID</sequence>
<evidence type="ECO:0000256" key="1">
    <source>
        <dbReference type="SAM" id="Phobius"/>
    </source>
</evidence>
<proteinExistence type="predicted"/>